<accession>A0A069QNT2</accession>
<evidence type="ECO:0000313" key="1">
    <source>
        <dbReference type="EMBL" id="KDR51506.1"/>
    </source>
</evidence>
<dbReference type="EMBL" id="JNGW01000105">
    <property type="protein sequence ID" value="KDR51506.1"/>
    <property type="molecule type" value="Genomic_DNA"/>
</dbReference>
<organism evidence="1 2">
    <name type="scientific">Hoylesella loescheii DSM 19665 = JCM 12249 = ATCC 15930</name>
    <dbReference type="NCBI Taxonomy" id="1122985"/>
    <lineage>
        <taxon>Bacteria</taxon>
        <taxon>Pseudomonadati</taxon>
        <taxon>Bacteroidota</taxon>
        <taxon>Bacteroidia</taxon>
        <taxon>Bacteroidales</taxon>
        <taxon>Prevotellaceae</taxon>
        <taxon>Hoylesella</taxon>
    </lineage>
</organism>
<reference evidence="1 2" key="1">
    <citation type="submission" date="2013-08" db="EMBL/GenBank/DDBJ databases">
        <authorList>
            <person name="Weinstock G."/>
            <person name="Sodergren E."/>
            <person name="Wylie T."/>
            <person name="Fulton L."/>
            <person name="Fulton R."/>
            <person name="Fronick C."/>
            <person name="O'Laughlin M."/>
            <person name="Godfrey J."/>
            <person name="Miner T."/>
            <person name="Herter B."/>
            <person name="Appelbaum E."/>
            <person name="Cordes M."/>
            <person name="Lek S."/>
            <person name="Wollam A."/>
            <person name="Pepin K.H."/>
            <person name="Palsikar V.B."/>
            <person name="Mitreva M."/>
            <person name="Wilson R.K."/>
        </authorList>
    </citation>
    <scope>NUCLEOTIDE SEQUENCE [LARGE SCALE GENOMIC DNA]</scope>
    <source>
        <strain evidence="1 2">ATCC 15930</strain>
    </source>
</reference>
<dbReference type="HOGENOM" id="CLU_3255797_0_0_10"/>
<evidence type="ECO:0000313" key="2">
    <source>
        <dbReference type="Proteomes" id="UP000027442"/>
    </source>
</evidence>
<comment type="caution">
    <text evidence="1">The sequence shown here is derived from an EMBL/GenBank/DDBJ whole genome shotgun (WGS) entry which is preliminary data.</text>
</comment>
<dbReference type="PATRIC" id="fig|1122985.7.peg.2514"/>
<dbReference type="Proteomes" id="UP000027442">
    <property type="component" value="Unassembled WGS sequence"/>
</dbReference>
<sequence>MHAQVYKLTNLTTKKLTNLLAYPLNKDEKTVCIPRLHTYGVG</sequence>
<proteinExistence type="predicted"/>
<gene>
    <name evidence="1" type="ORF">HMPREF1991_02428</name>
</gene>
<name>A0A069QNT2_HOYLO</name>
<protein>
    <submittedName>
        <fullName evidence="1">Uncharacterized protein</fullName>
    </submittedName>
</protein>
<keyword evidence="2" id="KW-1185">Reference proteome</keyword>
<dbReference type="AlphaFoldDB" id="A0A069QNT2"/>